<sequence>MGKSLQSTACAVSAIVTIPPLGIFLIYKYPKWSVPVRITITIIAAIWSIFWAVIMVFGFPFIDLLFFLLFAFIVFLVNSRSTKSDPSPIEDKPYFDKENQHLNVPARYGGNELAYHYENVDVAGAKYRNQTVDESLLGKEISFLPEPENEHDSSALKIMCGSAMLGYVHKGKIRDMIFDWKKRNNMIFSVVSQIDTENKSIKYFIAFYKPIDVSAILDACKEELKDSNNEYSDDEGTL</sequence>
<evidence type="ECO:0008006" key="4">
    <source>
        <dbReference type="Google" id="ProtNLM"/>
    </source>
</evidence>
<dbReference type="AlphaFoldDB" id="A0A7G8TE17"/>
<gene>
    <name evidence="2" type="ORF">HCR03_06350</name>
</gene>
<dbReference type="Gene3D" id="3.30.70.2330">
    <property type="match status" value="1"/>
</dbReference>
<evidence type="ECO:0000313" key="3">
    <source>
        <dbReference type="Proteomes" id="UP000515909"/>
    </source>
</evidence>
<proteinExistence type="predicted"/>
<feature type="transmembrane region" description="Helical" evidence="1">
    <location>
        <begin position="59"/>
        <end position="77"/>
    </location>
</feature>
<organism evidence="2 3">
    <name type="scientific">Caproicibacter fermentans</name>
    <dbReference type="NCBI Taxonomy" id="2576756"/>
    <lineage>
        <taxon>Bacteria</taxon>
        <taxon>Bacillati</taxon>
        <taxon>Bacillota</taxon>
        <taxon>Clostridia</taxon>
        <taxon>Eubacteriales</taxon>
        <taxon>Acutalibacteraceae</taxon>
        <taxon>Caproicibacter</taxon>
    </lineage>
</organism>
<dbReference type="EMBL" id="CP060286">
    <property type="protein sequence ID" value="QNK41858.1"/>
    <property type="molecule type" value="Genomic_DNA"/>
</dbReference>
<feature type="transmembrane region" description="Helical" evidence="1">
    <location>
        <begin position="6"/>
        <end position="27"/>
    </location>
</feature>
<evidence type="ECO:0000256" key="1">
    <source>
        <dbReference type="SAM" id="Phobius"/>
    </source>
</evidence>
<keyword evidence="1" id="KW-0812">Transmembrane</keyword>
<evidence type="ECO:0000313" key="2">
    <source>
        <dbReference type="EMBL" id="QNK41858.1"/>
    </source>
</evidence>
<dbReference type="KEGG" id="cfem:HCR03_06350"/>
<reference evidence="2 3" key="1">
    <citation type="submission" date="2020-08" db="EMBL/GenBank/DDBJ databases">
        <title>The isolate Caproiciproducens sp. 7D4C2 produces n-caproate at mildly acidic conditions from hexoses: genome and rBOX comparison with related strains and chain-elongating bacteria.</title>
        <authorList>
            <person name="Esquivel-Elizondo S."/>
            <person name="Bagci C."/>
            <person name="Temovska M."/>
            <person name="Jeon B.S."/>
            <person name="Bessarab I."/>
            <person name="Williams R.B.H."/>
            <person name="Huson D.H."/>
            <person name="Angenent L.T."/>
        </authorList>
    </citation>
    <scope>NUCLEOTIDE SEQUENCE [LARGE SCALE GENOMIC DNA]</scope>
    <source>
        <strain evidence="2 3">7D4C2</strain>
    </source>
</reference>
<name>A0A7G8TE17_9FIRM</name>
<dbReference type="RefSeq" id="WP_187037200.1">
    <property type="nucleotide sequence ID" value="NZ_CP060286.1"/>
</dbReference>
<feature type="transmembrane region" description="Helical" evidence="1">
    <location>
        <begin position="34"/>
        <end position="53"/>
    </location>
</feature>
<dbReference type="Proteomes" id="UP000515909">
    <property type="component" value="Chromosome"/>
</dbReference>
<protein>
    <recommendedName>
        <fullName evidence="4">HIRAN domain-containing protein</fullName>
    </recommendedName>
</protein>
<keyword evidence="1" id="KW-0472">Membrane</keyword>
<keyword evidence="1" id="KW-1133">Transmembrane helix</keyword>
<accession>A0A7G8TE17</accession>